<dbReference type="Pfam" id="PF13356">
    <property type="entry name" value="Arm-DNA-bind_3"/>
    <property type="match status" value="1"/>
</dbReference>
<dbReference type="eggNOG" id="COG0582">
    <property type="taxonomic scope" value="Bacteria"/>
</dbReference>
<comment type="similarity">
    <text evidence="1">Belongs to the 'phage' integrase family.</text>
</comment>
<dbReference type="PANTHER" id="PTHR30629:SF2">
    <property type="entry name" value="PROPHAGE INTEGRASE INTS-RELATED"/>
    <property type="match status" value="1"/>
</dbReference>
<protein>
    <recommendedName>
        <fullName evidence="3">Integrase DNA-binding domain-containing protein</fullName>
    </recommendedName>
</protein>
<feature type="domain" description="Integrase DNA-binding" evidence="3">
    <location>
        <begin position="5"/>
        <end position="97"/>
    </location>
</feature>
<dbReference type="InterPro" id="IPR038488">
    <property type="entry name" value="Integrase_DNA-bd_sf"/>
</dbReference>
<dbReference type="Proteomes" id="UP000002045">
    <property type="component" value="Chromosome"/>
</dbReference>
<evidence type="ECO:0000259" key="3">
    <source>
        <dbReference type="Pfam" id="PF13356"/>
    </source>
</evidence>
<dbReference type="InterPro" id="IPR025166">
    <property type="entry name" value="Integrase_DNA_bind_dom"/>
</dbReference>
<evidence type="ECO:0000256" key="2">
    <source>
        <dbReference type="ARBA" id="ARBA00022908"/>
    </source>
</evidence>
<dbReference type="EMBL" id="FN667741">
    <property type="protein sequence ID" value="CBJ80992.1"/>
    <property type="molecule type" value="Genomic_DNA"/>
</dbReference>
<dbReference type="PANTHER" id="PTHR30629">
    <property type="entry name" value="PROPHAGE INTEGRASE"/>
    <property type="match status" value="1"/>
</dbReference>
<evidence type="ECO:0000313" key="5">
    <source>
        <dbReference type="Proteomes" id="UP000002045"/>
    </source>
</evidence>
<accession>D3V2M7</accession>
<dbReference type="KEGG" id="xbo:XBJ1_1866"/>
<name>D3V2M7_XENBS</name>
<dbReference type="Gene3D" id="3.30.160.390">
    <property type="entry name" value="Integrase, DNA-binding domain"/>
    <property type="match status" value="1"/>
</dbReference>
<gene>
    <name evidence="4" type="ordered locus">XBJ1_1866</name>
</gene>
<dbReference type="HOGENOM" id="CLU_1299316_0_0_6"/>
<reference evidence="4 5" key="1">
    <citation type="journal article" date="2011" name="PLoS ONE">
        <title>The entomopathogenic bacterial endosymbionts xenorhabdus and photorhabdus: convergent lifestyles from divergent genomes.</title>
        <authorList>
            <person name="Chaston J.M."/>
            <person name="Suen G."/>
            <person name="Tucker S.L."/>
            <person name="Andersen A.W."/>
            <person name="Bhasin A."/>
            <person name="Bode E."/>
            <person name="Bode H.B."/>
            <person name="Brachmann A.O."/>
            <person name="Cowles C.E."/>
            <person name="Cowles K.N."/>
            <person name="Darby C."/>
            <person name="de Leon L."/>
            <person name="Drace K."/>
            <person name="Du Z."/>
            <person name="Givaudan A."/>
            <person name="Herbert Tran E.E."/>
            <person name="Jewell K.A."/>
            <person name="Knack J.J."/>
            <person name="Krasomil-Osterfeld K.C."/>
            <person name="Kukor R."/>
            <person name="Lanois A."/>
            <person name="Latreille P."/>
            <person name="Leimgruber N.K."/>
            <person name="Lipke C.M."/>
            <person name="Liu R."/>
            <person name="Lu X."/>
            <person name="Martens E.C."/>
            <person name="Marri P.R."/>
            <person name="Medigue C."/>
            <person name="Menard M.L."/>
            <person name="Miller N.M."/>
            <person name="Morales-Soto N."/>
            <person name="Norton S."/>
            <person name="Ogier J.C."/>
            <person name="Orchard S.S."/>
            <person name="Park D."/>
            <person name="Park Y."/>
            <person name="Qurollo B.A."/>
            <person name="Sugar D.R."/>
            <person name="Richards G.R."/>
            <person name="Rouy Z."/>
            <person name="Slominski B."/>
            <person name="Slominski K."/>
            <person name="Snyder H."/>
            <person name="Tjaden B.C."/>
            <person name="van der Hoeven R."/>
            <person name="Welch R.D."/>
            <person name="Wheeler C."/>
            <person name="Xiang B."/>
            <person name="Barbazuk B."/>
            <person name="Gaudriault S."/>
            <person name="Goodner B."/>
            <person name="Slater S.C."/>
            <person name="Forst S."/>
            <person name="Goldman B.S."/>
            <person name="Goodrich-Blair H."/>
        </authorList>
    </citation>
    <scope>NUCLEOTIDE SEQUENCE [LARGE SCALE GENOMIC DNA]</scope>
    <source>
        <strain evidence="4 5">SS-2004</strain>
    </source>
</reference>
<proteinExistence type="inferred from homology"/>
<keyword evidence="2" id="KW-0229">DNA integration</keyword>
<evidence type="ECO:0000256" key="1">
    <source>
        <dbReference type="ARBA" id="ARBA00008857"/>
    </source>
</evidence>
<organism evidence="4 5">
    <name type="scientific">Xenorhabdus bovienii (strain SS-2004)</name>
    <name type="common">Xenorhabdus nematophila subsp. bovienii</name>
    <dbReference type="NCBI Taxonomy" id="406818"/>
    <lineage>
        <taxon>Bacteria</taxon>
        <taxon>Pseudomonadati</taxon>
        <taxon>Pseudomonadota</taxon>
        <taxon>Gammaproteobacteria</taxon>
        <taxon>Enterobacterales</taxon>
        <taxon>Morganellaceae</taxon>
        <taxon>Xenorhabdus</taxon>
    </lineage>
</organism>
<evidence type="ECO:0000313" key="4">
    <source>
        <dbReference type="EMBL" id="CBJ80992.1"/>
    </source>
</evidence>
<dbReference type="InterPro" id="IPR050808">
    <property type="entry name" value="Phage_Integrase"/>
</dbReference>
<sequence length="212" mass="24406">MAANLTETAIRGLKTKSTAYYVWSNSAQRGTGRLGVKVQPSGSKVFYFRYYVEKGKKEKFIQLGIWPEMKLVMANELAKKYGAWLIEGKEPQQELEQQRLAEQHIMQLHRSQGSFKELVHGYVNKMKLDNKRTWADVLKRMERECYTVIPRDTKATASLMKVCEYFKPTLGAKIDQYCFRSDLQAIIRPVTAHGNKLANRRAISRLHGGICE</sequence>
<dbReference type="AlphaFoldDB" id="D3V2M7"/>
<dbReference type="GO" id="GO:0015074">
    <property type="term" value="P:DNA integration"/>
    <property type="evidence" value="ECO:0007669"/>
    <property type="project" value="UniProtKB-KW"/>
</dbReference>